<evidence type="ECO:0000313" key="1">
    <source>
        <dbReference type="EMBL" id="MFB9947980.1"/>
    </source>
</evidence>
<name>A0ABV6AF67_9HYPH</name>
<dbReference type="Gene3D" id="3.40.50.12500">
    <property type="match status" value="1"/>
</dbReference>
<dbReference type="PANTHER" id="PTHR40267:SF1">
    <property type="entry name" value="BLR3294 PROTEIN"/>
    <property type="match status" value="1"/>
</dbReference>
<reference evidence="1 2" key="1">
    <citation type="submission" date="2024-09" db="EMBL/GenBank/DDBJ databases">
        <authorList>
            <person name="Sun Q."/>
            <person name="Mori K."/>
        </authorList>
    </citation>
    <scope>NUCLEOTIDE SEQUENCE [LARGE SCALE GENOMIC DNA]</scope>
    <source>
        <strain evidence="1 2">TBRC 4938</strain>
    </source>
</reference>
<dbReference type="RefSeq" id="WP_377256524.1">
    <property type="nucleotide sequence ID" value="NZ_JBHMAA010000006.1"/>
</dbReference>
<comment type="caution">
    <text evidence="1">The sequence shown here is derived from an EMBL/GenBank/DDBJ whole genome shotgun (WGS) entry which is preliminary data.</text>
</comment>
<accession>A0ABV6AF67</accession>
<evidence type="ECO:0008006" key="3">
    <source>
        <dbReference type="Google" id="ProtNLM"/>
    </source>
</evidence>
<sequence length="240" mass="26004">MSLGFGYRARIGQLYPSGGICDFEMQRMAPEGVQFLTTRMSFRDTSKQSDIDLVANLERDAQLLADAKVDLIAFNCTAASLIAGPKNVCSRIEKATGIRATTTIEAVEAALRTLSARKIALFTAYREDVVEAEKAYLANEGFEVVAEGHIECLEPIAQGSLLPEAWLDLAKATDTRQCDALLFSCAGIYISPVIAEIETVTGKPVVTSNSALLWHVLNELGLPQDGVRYGKLFGIGRSKP</sequence>
<dbReference type="Pfam" id="PF17645">
    <property type="entry name" value="Amdase"/>
    <property type="match status" value="1"/>
</dbReference>
<dbReference type="EMBL" id="JBHMAA010000006">
    <property type="protein sequence ID" value="MFB9947980.1"/>
    <property type="molecule type" value="Genomic_DNA"/>
</dbReference>
<dbReference type="PANTHER" id="PTHR40267">
    <property type="entry name" value="BLR3294 PROTEIN"/>
    <property type="match status" value="1"/>
</dbReference>
<protein>
    <recommendedName>
        <fullName evidence="3">Arylmalonate decarboxylase</fullName>
    </recommendedName>
</protein>
<dbReference type="PIRSF" id="PIRSF015736">
    <property type="entry name" value="MI"/>
    <property type="match status" value="1"/>
</dbReference>
<dbReference type="InterPro" id="IPR026286">
    <property type="entry name" value="MaiA/AMDase"/>
</dbReference>
<proteinExistence type="predicted"/>
<dbReference type="InterPro" id="IPR053714">
    <property type="entry name" value="Iso_Racemase_Enz_sf"/>
</dbReference>
<dbReference type="Proteomes" id="UP001589692">
    <property type="component" value="Unassembled WGS sequence"/>
</dbReference>
<evidence type="ECO:0000313" key="2">
    <source>
        <dbReference type="Proteomes" id="UP001589692"/>
    </source>
</evidence>
<organism evidence="1 2">
    <name type="scientific">Rhizobium puerariae</name>
    <dbReference type="NCBI Taxonomy" id="1585791"/>
    <lineage>
        <taxon>Bacteria</taxon>
        <taxon>Pseudomonadati</taxon>
        <taxon>Pseudomonadota</taxon>
        <taxon>Alphaproteobacteria</taxon>
        <taxon>Hyphomicrobiales</taxon>
        <taxon>Rhizobiaceae</taxon>
        <taxon>Rhizobium/Agrobacterium group</taxon>
        <taxon>Rhizobium</taxon>
    </lineage>
</organism>
<gene>
    <name evidence="1" type="ORF">ACFFP0_03920</name>
</gene>
<keyword evidence="2" id="KW-1185">Reference proteome</keyword>